<reference evidence="1" key="2">
    <citation type="submission" date="2014-07" db="EMBL/GenBank/DDBJ databases">
        <authorList>
            <person name="Hull J."/>
        </authorList>
    </citation>
    <scope>NUCLEOTIDE SEQUENCE</scope>
</reference>
<evidence type="ECO:0000313" key="1">
    <source>
        <dbReference type="EMBL" id="JAG29071.1"/>
    </source>
</evidence>
<organism evidence="1">
    <name type="scientific">Lygus hesperus</name>
    <name type="common">Western plant bug</name>
    <dbReference type="NCBI Taxonomy" id="30085"/>
    <lineage>
        <taxon>Eukaryota</taxon>
        <taxon>Metazoa</taxon>
        <taxon>Ecdysozoa</taxon>
        <taxon>Arthropoda</taxon>
        <taxon>Hexapoda</taxon>
        <taxon>Insecta</taxon>
        <taxon>Pterygota</taxon>
        <taxon>Neoptera</taxon>
        <taxon>Paraneoptera</taxon>
        <taxon>Hemiptera</taxon>
        <taxon>Heteroptera</taxon>
        <taxon>Panheteroptera</taxon>
        <taxon>Cimicomorpha</taxon>
        <taxon>Miridae</taxon>
        <taxon>Mirini</taxon>
        <taxon>Lygus</taxon>
    </lineage>
</organism>
<keyword evidence="1" id="KW-0647">Proteasome</keyword>
<reference evidence="1" key="1">
    <citation type="journal article" date="2014" name="PLoS ONE">
        <title>Transcriptome-Based Identification of ABC Transporters in the Western Tarnished Plant Bug Lygus hesperus.</title>
        <authorList>
            <person name="Hull J.J."/>
            <person name="Chaney K."/>
            <person name="Geib S.M."/>
            <person name="Fabrick J.A."/>
            <person name="Brent C.S."/>
            <person name="Walsh D."/>
            <person name="Lavine L.C."/>
        </authorList>
    </citation>
    <scope>NUCLEOTIDE SEQUENCE</scope>
</reference>
<protein>
    <submittedName>
        <fullName evidence="1">Proteasome subunit beta</fullName>
    </submittedName>
</protein>
<proteinExistence type="predicted"/>
<accession>A0A0A9YBT0</accession>
<gene>
    <name evidence="1" type="primary">prcB_0</name>
    <name evidence="1" type="ORF">CM83_5522</name>
</gene>
<dbReference type="EMBL" id="GBHO01014533">
    <property type="protein sequence ID" value="JAG29071.1"/>
    <property type="molecule type" value="Transcribed_RNA"/>
</dbReference>
<dbReference type="GO" id="GO:0000502">
    <property type="term" value="C:proteasome complex"/>
    <property type="evidence" value="ECO:0007669"/>
    <property type="project" value="UniProtKB-KW"/>
</dbReference>
<dbReference type="AlphaFoldDB" id="A0A0A9YBT0"/>
<name>A0A0A9YBT0_LYGHE</name>
<sequence length="119" mass="12390">MLNILSSFTSTCATQLPSSPSNAAPGTGGDKGTALRAMQFILTTITGTAELPNFYSTSDEARVVPQNVLCTDDMAAVYVSDTVLASTNLTAVMFAPAAGSYKLCYRFHNSSSSSNTSST</sequence>